<feature type="non-terminal residue" evidence="4">
    <location>
        <position position="1"/>
    </location>
</feature>
<name>A0ABQ5KEN4_9EUKA</name>
<keyword evidence="5" id="KW-1185">Reference proteome</keyword>
<dbReference type="InterPro" id="IPR014729">
    <property type="entry name" value="Rossmann-like_a/b/a_fold"/>
</dbReference>
<proteinExistence type="predicted"/>
<dbReference type="PANTHER" id="PTHR43209">
    <property type="entry name" value="TRNA SULFURTRANSFERASE"/>
    <property type="match status" value="1"/>
</dbReference>
<dbReference type="InterPro" id="IPR020536">
    <property type="entry name" value="ThiI_AANH"/>
</dbReference>
<dbReference type="PANTHER" id="PTHR43209:SF1">
    <property type="entry name" value="TRNA SULFURTRANSFERASE"/>
    <property type="match status" value="1"/>
</dbReference>
<keyword evidence="1" id="KW-0547">Nucleotide-binding</keyword>
<evidence type="ECO:0000256" key="1">
    <source>
        <dbReference type="ARBA" id="ARBA00022741"/>
    </source>
</evidence>
<reference evidence="4" key="1">
    <citation type="submission" date="2022-03" db="EMBL/GenBank/DDBJ databases">
        <title>Draft genome sequence of Aduncisulcus paluster, a free-living microaerophilic Fornicata.</title>
        <authorList>
            <person name="Yuyama I."/>
            <person name="Kume K."/>
            <person name="Tamura T."/>
            <person name="Inagaki Y."/>
            <person name="Hashimoto T."/>
        </authorList>
    </citation>
    <scope>NUCLEOTIDE SEQUENCE</scope>
    <source>
        <strain evidence="4">NY0171</strain>
    </source>
</reference>
<accession>A0ABQ5KEN4</accession>
<evidence type="ECO:0000313" key="4">
    <source>
        <dbReference type="EMBL" id="GKT31008.1"/>
    </source>
</evidence>
<comment type="caution">
    <text evidence="4">The sequence shown here is derived from an EMBL/GenBank/DDBJ whole genome shotgun (WGS) entry which is preliminary data.</text>
</comment>
<dbReference type="Gene3D" id="3.40.50.620">
    <property type="entry name" value="HUPs"/>
    <property type="match status" value="1"/>
</dbReference>
<sequence>ERAKEKVMDLARIVSEYTGKIRVHNVNLLEIQQAINEHCPEEEMTILSRRFMMGIAEKIAETTRCQALITGESIGQVASQTIQGLTVTNSRVNLPVLRPLIAMDKVDIIKWAKRIGTFETSILPFEDCCTVFLPEKVVTRPRVEDIVESENLLDVDALVERAIEGREVIEIEFEG</sequence>
<dbReference type="SUPFAM" id="SSF52402">
    <property type="entry name" value="Adenine nucleotide alpha hydrolases-like"/>
    <property type="match status" value="1"/>
</dbReference>
<organism evidence="4 5">
    <name type="scientific">Aduncisulcus paluster</name>
    <dbReference type="NCBI Taxonomy" id="2918883"/>
    <lineage>
        <taxon>Eukaryota</taxon>
        <taxon>Metamonada</taxon>
        <taxon>Carpediemonas-like organisms</taxon>
        <taxon>Aduncisulcus</taxon>
    </lineage>
</organism>
<gene>
    <name evidence="4" type="ORF">ADUPG1_001796</name>
</gene>
<dbReference type="EMBL" id="BQXS01001750">
    <property type="protein sequence ID" value="GKT31008.1"/>
    <property type="molecule type" value="Genomic_DNA"/>
</dbReference>
<keyword evidence="2" id="KW-0067">ATP-binding</keyword>
<evidence type="ECO:0000256" key="2">
    <source>
        <dbReference type="ARBA" id="ARBA00022840"/>
    </source>
</evidence>
<dbReference type="Proteomes" id="UP001057375">
    <property type="component" value="Unassembled WGS sequence"/>
</dbReference>
<evidence type="ECO:0000259" key="3">
    <source>
        <dbReference type="Pfam" id="PF02568"/>
    </source>
</evidence>
<dbReference type="Pfam" id="PF02568">
    <property type="entry name" value="ThiI"/>
    <property type="match status" value="1"/>
</dbReference>
<feature type="domain" description="Thil AANH" evidence="3">
    <location>
        <begin position="2"/>
        <end position="153"/>
    </location>
</feature>
<evidence type="ECO:0000313" key="5">
    <source>
        <dbReference type="Proteomes" id="UP001057375"/>
    </source>
</evidence>
<protein>
    <submittedName>
        <fullName evidence="4">tRNA 4-thiouridine(8) synthase ThiI</fullName>
    </submittedName>
</protein>
<dbReference type="InterPro" id="IPR050102">
    <property type="entry name" value="tRNA_sulfurtransferase_ThiI"/>
</dbReference>